<gene>
    <name evidence="2" type="ORF">TRIVIDRAFT_62794</name>
</gene>
<dbReference type="InParanoid" id="G9MF38"/>
<feature type="compositionally biased region" description="Basic and acidic residues" evidence="1">
    <location>
        <begin position="76"/>
        <end position="102"/>
    </location>
</feature>
<comment type="caution">
    <text evidence="2">The sequence shown here is derived from an EMBL/GenBank/DDBJ whole genome shotgun (WGS) entry which is preliminary data.</text>
</comment>
<evidence type="ECO:0000313" key="3">
    <source>
        <dbReference type="Proteomes" id="UP000007115"/>
    </source>
</evidence>
<name>G9MF38_HYPVG</name>
<dbReference type="GeneID" id="25796414"/>
<feature type="region of interest" description="Disordered" evidence="1">
    <location>
        <begin position="26"/>
        <end position="113"/>
    </location>
</feature>
<feature type="compositionally biased region" description="Polar residues" evidence="1">
    <location>
        <begin position="285"/>
        <end position="297"/>
    </location>
</feature>
<keyword evidence="3" id="KW-1185">Reference proteome</keyword>
<feature type="region of interest" description="Disordered" evidence="1">
    <location>
        <begin position="260"/>
        <end position="297"/>
    </location>
</feature>
<dbReference type="VEuPathDB" id="FungiDB:TRIVIDRAFT_62794"/>
<feature type="compositionally biased region" description="Basic and acidic residues" evidence="1">
    <location>
        <begin position="37"/>
        <end position="50"/>
    </location>
</feature>
<dbReference type="AlphaFoldDB" id="G9MF38"/>
<reference evidence="2 3" key="1">
    <citation type="journal article" date="2011" name="Genome Biol.">
        <title>Comparative genome sequence analysis underscores mycoparasitism as the ancestral life style of Trichoderma.</title>
        <authorList>
            <person name="Kubicek C.P."/>
            <person name="Herrera-Estrella A."/>
            <person name="Seidl-Seiboth V."/>
            <person name="Martinez D.A."/>
            <person name="Druzhinina I.S."/>
            <person name="Thon M."/>
            <person name="Zeilinger S."/>
            <person name="Casas-Flores S."/>
            <person name="Horwitz B.A."/>
            <person name="Mukherjee P.K."/>
            <person name="Mukherjee M."/>
            <person name="Kredics L."/>
            <person name="Alcaraz L.D."/>
            <person name="Aerts A."/>
            <person name="Antal Z."/>
            <person name="Atanasova L."/>
            <person name="Cervantes-Badillo M.G."/>
            <person name="Challacombe J."/>
            <person name="Chertkov O."/>
            <person name="McCluskey K."/>
            <person name="Coulpier F."/>
            <person name="Deshpande N."/>
            <person name="von Doehren H."/>
            <person name="Ebbole D.J."/>
            <person name="Esquivel-Naranjo E.U."/>
            <person name="Fekete E."/>
            <person name="Flipphi M."/>
            <person name="Glaser F."/>
            <person name="Gomez-Rodriguez E.Y."/>
            <person name="Gruber S."/>
            <person name="Han C."/>
            <person name="Henrissat B."/>
            <person name="Hermosa R."/>
            <person name="Hernandez-Onate M."/>
            <person name="Karaffa L."/>
            <person name="Kosti I."/>
            <person name="Le Crom S."/>
            <person name="Lindquist E."/>
            <person name="Lucas S."/>
            <person name="Luebeck M."/>
            <person name="Luebeck P.S."/>
            <person name="Margeot A."/>
            <person name="Metz B."/>
            <person name="Misra M."/>
            <person name="Nevalainen H."/>
            <person name="Omann M."/>
            <person name="Packer N."/>
            <person name="Perrone G."/>
            <person name="Uresti-Rivera E.E."/>
            <person name="Salamov A."/>
            <person name="Schmoll M."/>
            <person name="Seiboth B."/>
            <person name="Shapiro H."/>
            <person name="Sukno S."/>
            <person name="Tamayo-Ramos J.A."/>
            <person name="Tisch D."/>
            <person name="Wiest A."/>
            <person name="Wilkinson H.H."/>
            <person name="Zhang M."/>
            <person name="Coutinho P.M."/>
            <person name="Kenerley C.M."/>
            <person name="Monte E."/>
            <person name="Baker S.E."/>
            <person name="Grigoriev I.V."/>
        </authorList>
    </citation>
    <scope>NUCLEOTIDE SEQUENCE [LARGE SCALE GENOMIC DNA]</scope>
    <source>
        <strain evidence="3">Gv29-8 / FGSC 10586</strain>
    </source>
</reference>
<dbReference type="RefSeq" id="XP_013961221.1">
    <property type="nucleotide sequence ID" value="XM_014105746.1"/>
</dbReference>
<dbReference type="HOGENOM" id="CLU_746095_0_0_1"/>
<evidence type="ECO:0000256" key="1">
    <source>
        <dbReference type="SAM" id="MobiDB-lite"/>
    </source>
</evidence>
<feature type="compositionally biased region" description="Basic residues" evidence="1">
    <location>
        <begin position="63"/>
        <end position="75"/>
    </location>
</feature>
<proteinExistence type="predicted"/>
<accession>G9MF38</accession>
<sequence>MRNEELLFFAAGTQTQSVENRHLRAAVGARAVSRPDPAPEGRGERKEERGGSALTMGVESRGGRRRVQVRTKGRAKKQDDEREEREERQTGGDCRGGEDRESLGFSASEDDRRAGAVAGTRRVQMVALQGAPALLDALDSCSGLPSAEAEGMRCEGEALDYWNQCDTLSREAAALPSGWCLYYGLFSLLERYLRYQYASSSGSVLSGTRPVKMTMSRKAHVFLPTYIPYSQGSSPTPYEHMQLGTSKWRLCIRINHGSQTSPLWRAQTPPSHADGRDDEADTRKGGTSYTPTKIPSVNETGLLSHTASTSQVHANSSTARGIEHSIPSTCVFSLLFTNGSRAFPSAHCLIGTLAVLPWHLAVALCPPNGMD</sequence>
<dbReference type="EMBL" id="ABDF02000001">
    <property type="protein sequence ID" value="EHK27004.1"/>
    <property type="molecule type" value="Genomic_DNA"/>
</dbReference>
<evidence type="ECO:0000313" key="2">
    <source>
        <dbReference type="EMBL" id="EHK27004.1"/>
    </source>
</evidence>
<organism evidence="2 3">
    <name type="scientific">Hypocrea virens (strain Gv29-8 / FGSC 10586)</name>
    <name type="common">Gliocladium virens</name>
    <name type="synonym">Trichoderma virens</name>
    <dbReference type="NCBI Taxonomy" id="413071"/>
    <lineage>
        <taxon>Eukaryota</taxon>
        <taxon>Fungi</taxon>
        <taxon>Dikarya</taxon>
        <taxon>Ascomycota</taxon>
        <taxon>Pezizomycotina</taxon>
        <taxon>Sordariomycetes</taxon>
        <taxon>Hypocreomycetidae</taxon>
        <taxon>Hypocreales</taxon>
        <taxon>Hypocreaceae</taxon>
        <taxon>Trichoderma</taxon>
    </lineage>
</organism>
<protein>
    <submittedName>
        <fullName evidence="2">Uncharacterized protein</fullName>
    </submittedName>
</protein>
<dbReference type="Proteomes" id="UP000007115">
    <property type="component" value="Unassembled WGS sequence"/>
</dbReference>